<feature type="non-terminal residue" evidence="2">
    <location>
        <position position="93"/>
    </location>
</feature>
<protein>
    <submittedName>
        <fullName evidence="2">MRE11 protein</fullName>
    </submittedName>
</protein>
<proteinExistence type="predicted"/>
<dbReference type="GO" id="GO:0035861">
    <property type="term" value="C:site of double-strand break"/>
    <property type="evidence" value="ECO:0007669"/>
    <property type="project" value="TreeGrafter"/>
</dbReference>
<comment type="caution">
    <text evidence="2">The sequence shown here is derived from an EMBL/GenBank/DDBJ whole genome shotgun (WGS) entry which is preliminary data.</text>
</comment>
<evidence type="ECO:0000256" key="1">
    <source>
        <dbReference type="SAM" id="MobiDB-lite"/>
    </source>
</evidence>
<gene>
    <name evidence="2" type="primary">Mre11</name>
    <name evidence="2" type="ORF">PACPHI_R08778</name>
</gene>
<name>A0A7K9PDV8_9CORV</name>
<dbReference type="GO" id="GO:0042138">
    <property type="term" value="P:meiotic DNA double-strand break formation"/>
    <property type="evidence" value="ECO:0007669"/>
    <property type="project" value="TreeGrafter"/>
</dbReference>
<dbReference type="PANTHER" id="PTHR10139">
    <property type="entry name" value="DOUBLE-STRAND BREAK REPAIR PROTEIN MRE11"/>
    <property type="match status" value="1"/>
</dbReference>
<evidence type="ECO:0000313" key="3">
    <source>
        <dbReference type="Proteomes" id="UP000570547"/>
    </source>
</evidence>
<feature type="compositionally biased region" description="Acidic residues" evidence="1">
    <location>
        <begin position="81"/>
        <end position="93"/>
    </location>
</feature>
<dbReference type="EMBL" id="VWZT01005654">
    <property type="protein sequence ID" value="NXH97517.1"/>
    <property type="molecule type" value="Genomic_DNA"/>
</dbReference>
<sequence>MGEAVQEFVDKEEKDAIEELVKFQLEKTQRFLKERRTDAEEEKIDEEVRKFRESRKKNTEEEDKEVREAMIRARAHRGGPSEDEVLVAASSDE</sequence>
<dbReference type="GO" id="GO:0030870">
    <property type="term" value="C:Mre11 complex"/>
    <property type="evidence" value="ECO:0007669"/>
    <property type="project" value="TreeGrafter"/>
</dbReference>
<evidence type="ECO:0000313" key="2">
    <source>
        <dbReference type="EMBL" id="NXH97517.1"/>
    </source>
</evidence>
<dbReference type="GO" id="GO:0000724">
    <property type="term" value="P:double-strand break repair via homologous recombination"/>
    <property type="evidence" value="ECO:0007669"/>
    <property type="project" value="TreeGrafter"/>
</dbReference>
<organism evidence="2 3">
    <name type="scientific">Pachycephala philippinensis</name>
    <name type="common">yellow-belllied whistler</name>
    <dbReference type="NCBI Taxonomy" id="449367"/>
    <lineage>
        <taxon>Eukaryota</taxon>
        <taxon>Metazoa</taxon>
        <taxon>Chordata</taxon>
        <taxon>Craniata</taxon>
        <taxon>Vertebrata</taxon>
        <taxon>Euteleostomi</taxon>
        <taxon>Archelosauria</taxon>
        <taxon>Archosauria</taxon>
        <taxon>Dinosauria</taxon>
        <taxon>Saurischia</taxon>
        <taxon>Theropoda</taxon>
        <taxon>Coelurosauria</taxon>
        <taxon>Aves</taxon>
        <taxon>Neognathae</taxon>
        <taxon>Neoaves</taxon>
        <taxon>Telluraves</taxon>
        <taxon>Australaves</taxon>
        <taxon>Passeriformes</taxon>
        <taxon>Corvoidea</taxon>
        <taxon>Pachycephalidae</taxon>
        <taxon>Pachycephala</taxon>
    </lineage>
</organism>
<dbReference type="GO" id="GO:0031573">
    <property type="term" value="P:mitotic intra-S DNA damage checkpoint signaling"/>
    <property type="evidence" value="ECO:0007669"/>
    <property type="project" value="TreeGrafter"/>
</dbReference>
<dbReference type="GO" id="GO:0000723">
    <property type="term" value="P:telomere maintenance"/>
    <property type="evidence" value="ECO:0007669"/>
    <property type="project" value="TreeGrafter"/>
</dbReference>
<dbReference type="Proteomes" id="UP000570547">
    <property type="component" value="Unassembled WGS sequence"/>
</dbReference>
<keyword evidence="3" id="KW-1185">Reference proteome</keyword>
<feature type="region of interest" description="Disordered" evidence="1">
    <location>
        <begin position="72"/>
        <end position="93"/>
    </location>
</feature>
<dbReference type="PANTHER" id="PTHR10139:SF1">
    <property type="entry name" value="DOUBLE-STRAND BREAK REPAIR PROTEIN MRE11"/>
    <property type="match status" value="1"/>
</dbReference>
<dbReference type="GO" id="GO:0097552">
    <property type="term" value="P:mitochondrial double-strand break repair via homologous recombination"/>
    <property type="evidence" value="ECO:0007669"/>
    <property type="project" value="TreeGrafter"/>
</dbReference>
<dbReference type="GO" id="GO:0006303">
    <property type="term" value="P:double-strand break repair via nonhomologous end joining"/>
    <property type="evidence" value="ECO:0007669"/>
    <property type="project" value="TreeGrafter"/>
</dbReference>
<accession>A0A7K9PDV8</accession>
<feature type="non-terminal residue" evidence="2">
    <location>
        <position position="1"/>
    </location>
</feature>
<dbReference type="AlphaFoldDB" id="A0A7K9PDV8"/>
<reference evidence="2 3" key="1">
    <citation type="submission" date="2019-09" db="EMBL/GenBank/DDBJ databases">
        <title>Bird 10,000 Genomes (B10K) Project - Family phase.</title>
        <authorList>
            <person name="Zhang G."/>
        </authorList>
    </citation>
    <scope>NUCLEOTIDE SEQUENCE [LARGE SCALE GENOMIC DNA]</scope>
    <source>
        <strain evidence="2">B10K-DU-001-28</strain>
        <tissue evidence="2">Muscle</tissue>
    </source>
</reference>
<dbReference type="GO" id="GO:0000014">
    <property type="term" value="F:single-stranded DNA endodeoxyribonuclease activity"/>
    <property type="evidence" value="ECO:0007669"/>
    <property type="project" value="TreeGrafter"/>
</dbReference>
<dbReference type="GO" id="GO:0007095">
    <property type="term" value="P:mitotic G2 DNA damage checkpoint signaling"/>
    <property type="evidence" value="ECO:0007669"/>
    <property type="project" value="TreeGrafter"/>
</dbReference>